<keyword evidence="5" id="KW-1185">Reference proteome</keyword>
<dbReference type="PANTHER" id="PTHR24321:SF11">
    <property type="entry name" value="BLR0893 PROTEIN"/>
    <property type="match status" value="1"/>
</dbReference>
<dbReference type="InterPro" id="IPR002347">
    <property type="entry name" value="SDR_fam"/>
</dbReference>
<dbReference type="InterPro" id="IPR057326">
    <property type="entry name" value="KR_dom"/>
</dbReference>
<dbReference type="Pfam" id="PF13561">
    <property type="entry name" value="adh_short_C2"/>
    <property type="match status" value="1"/>
</dbReference>
<keyword evidence="2" id="KW-0560">Oxidoreductase</keyword>
<dbReference type="NCBIfam" id="NF005559">
    <property type="entry name" value="PRK07231.1"/>
    <property type="match status" value="1"/>
</dbReference>
<dbReference type="OrthoDB" id="7064009at2"/>
<dbReference type="AlphaFoldDB" id="A0A3D9VBM9"/>
<dbReference type="RefSeq" id="WP_115851027.1">
    <property type="nucleotide sequence ID" value="NZ_QTUC01000001.1"/>
</dbReference>
<dbReference type="InterPro" id="IPR036291">
    <property type="entry name" value="NAD(P)-bd_dom_sf"/>
</dbReference>
<dbReference type="PROSITE" id="PS00061">
    <property type="entry name" value="ADH_SHORT"/>
    <property type="match status" value="1"/>
</dbReference>
<name>A0A3D9VBM9_THECX</name>
<dbReference type="PRINTS" id="PR00080">
    <property type="entry name" value="SDRFAMILY"/>
</dbReference>
<organism evidence="4 5">
    <name type="scientific">Thermasporomyces composti</name>
    <dbReference type="NCBI Taxonomy" id="696763"/>
    <lineage>
        <taxon>Bacteria</taxon>
        <taxon>Bacillati</taxon>
        <taxon>Actinomycetota</taxon>
        <taxon>Actinomycetes</taxon>
        <taxon>Propionibacteriales</taxon>
        <taxon>Nocardioidaceae</taxon>
        <taxon>Thermasporomyces</taxon>
    </lineage>
</organism>
<evidence type="ECO:0000256" key="2">
    <source>
        <dbReference type="ARBA" id="ARBA00023002"/>
    </source>
</evidence>
<proteinExistence type="inferred from homology"/>
<reference evidence="4 5" key="1">
    <citation type="submission" date="2018-08" db="EMBL/GenBank/DDBJ databases">
        <title>Sequencing the genomes of 1000 actinobacteria strains.</title>
        <authorList>
            <person name="Klenk H.-P."/>
        </authorList>
    </citation>
    <scope>NUCLEOTIDE SEQUENCE [LARGE SCALE GENOMIC DNA]</scope>
    <source>
        <strain evidence="4 5">DSM 22891</strain>
    </source>
</reference>
<dbReference type="PANTHER" id="PTHR24321">
    <property type="entry name" value="DEHYDROGENASES, SHORT CHAIN"/>
    <property type="match status" value="1"/>
</dbReference>
<evidence type="ECO:0000313" key="5">
    <source>
        <dbReference type="Proteomes" id="UP000256485"/>
    </source>
</evidence>
<dbReference type="EMBL" id="QTUC01000001">
    <property type="protein sequence ID" value="REF37590.1"/>
    <property type="molecule type" value="Genomic_DNA"/>
</dbReference>
<dbReference type="PRINTS" id="PR00081">
    <property type="entry name" value="GDHRDH"/>
</dbReference>
<evidence type="ECO:0000313" key="4">
    <source>
        <dbReference type="EMBL" id="REF37590.1"/>
    </source>
</evidence>
<comment type="similarity">
    <text evidence="1">Belongs to the short-chain dehydrogenases/reductases (SDR) family.</text>
</comment>
<dbReference type="InterPro" id="IPR020904">
    <property type="entry name" value="Sc_DH/Rdtase_CS"/>
</dbReference>
<accession>A0A3D9VBM9</accession>
<dbReference type="GO" id="GO:0016491">
    <property type="term" value="F:oxidoreductase activity"/>
    <property type="evidence" value="ECO:0007669"/>
    <property type="project" value="UniProtKB-KW"/>
</dbReference>
<sequence>MTSTRSAARFAGTVALVTGGGSGIGRAVAQALAREGATVVVAGRRADTLAETVALVEADGGHASLVPCDVTRAADVERLVDETVARHGGLHVAVNVAGTFAAGPLVELDEATWSNQLAVNVTGVWLSMRYEIRHMRRHGGGAIVNVASVLGPHKAVPGTGAYGATKAAVSALTQAAALEHIGDGIRINAVSPGPADTPMSLRPGETPAERAARVRREVPIGRIADLSEVTSAVLWLASPEASFVVGHDLVLDGGVSL</sequence>
<dbReference type="SMART" id="SM00822">
    <property type="entry name" value="PKS_KR"/>
    <property type="match status" value="1"/>
</dbReference>
<dbReference type="Proteomes" id="UP000256485">
    <property type="component" value="Unassembled WGS sequence"/>
</dbReference>
<dbReference type="SUPFAM" id="SSF51735">
    <property type="entry name" value="NAD(P)-binding Rossmann-fold domains"/>
    <property type="match status" value="1"/>
</dbReference>
<evidence type="ECO:0000259" key="3">
    <source>
        <dbReference type="SMART" id="SM00822"/>
    </source>
</evidence>
<dbReference type="FunFam" id="3.40.50.720:FF:000084">
    <property type="entry name" value="Short-chain dehydrogenase reductase"/>
    <property type="match status" value="1"/>
</dbReference>
<protein>
    <submittedName>
        <fullName evidence="4">NAD(P)-dependent dehydrogenase (Short-subunit alcohol dehydrogenase family)</fullName>
    </submittedName>
</protein>
<comment type="caution">
    <text evidence="4">The sequence shown here is derived from an EMBL/GenBank/DDBJ whole genome shotgun (WGS) entry which is preliminary data.</text>
</comment>
<evidence type="ECO:0000256" key="1">
    <source>
        <dbReference type="ARBA" id="ARBA00006484"/>
    </source>
</evidence>
<dbReference type="CDD" id="cd05233">
    <property type="entry name" value="SDR_c"/>
    <property type="match status" value="1"/>
</dbReference>
<dbReference type="Gene3D" id="3.40.50.720">
    <property type="entry name" value="NAD(P)-binding Rossmann-like Domain"/>
    <property type="match status" value="1"/>
</dbReference>
<gene>
    <name evidence="4" type="ORF">DFJ64_3034</name>
</gene>
<feature type="domain" description="Ketoreductase" evidence="3">
    <location>
        <begin position="13"/>
        <end position="197"/>
    </location>
</feature>